<keyword evidence="4" id="KW-0575">Peroxidase</keyword>
<dbReference type="InterPro" id="IPR025380">
    <property type="entry name" value="DUF4369"/>
</dbReference>
<protein>
    <submittedName>
        <fullName evidence="4">Antioxidant, AhpC/TSA family</fullName>
        <ecNumber evidence="4">1.11.1.15</ecNumber>
    </submittedName>
</protein>
<proteinExistence type="predicted"/>
<evidence type="ECO:0000313" key="4">
    <source>
        <dbReference type="EMBL" id="EFA93088.1"/>
    </source>
</evidence>
<dbReference type="PANTHER" id="PTHR42852:SF13">
    <property type="entry name" value="PROTEIN DIPZ"/>
    <property type="match status" value="1"/>
</dbReference>
<dbReference type="eggNOG" id="COG1225">
    <property type="taxonomic scope" value="Bacteria"/>
</dbReference>
<feature type="chain" id="PRO_5003027554" evidence="1">
    <location>
        <begin position="25"/>
        <end position="394"/>
    </location>
</feature>
<dbReference type="Pfam" id="PF14289">
    <property type="entry name" value="DUF4369"/>
    <property type="match status" value="1"/>
</dbReference>
<reference evidence="4 5" key="1">
    <citation type="submission" date="2009-12" db="EMBL/GenBank/DDBJ databases">
        <title>Genome Sequence of Prevotella buccalis ATCC 35310.</title>
        <authorList>
            <person name="Durkin A.S."/>
            <person name="Madupu R."/>
            <person name="Torralba M."/>
            <person name="Methe B."/>
            <person name="Sutton G."/>
            <person name="Strausberg R.L."/>
            <person name="Nelson K.E."/>
        </authorList>
    </citation>
    <scope>NUCLEOTIDE SEQUENCE [LARGE SCALE GENOMIC DNA]</scope>
    <source>
        <strain evidence="4 5">ATCC 35310</strain>
    </source>
</reference>
<dbReference type="InterPro" id="IPR000866">
    <property type="entry name" value="AhpC/TSA"/>
</dbReference>
<feature type="domain" description="DUF4369" evidence="3">
    <location>
        <begin position="32"/>
        <end position="122"/>
    </location>
</feature>
<dbReference type="GO" id="GO:0004601">
    <property type="term" value="F:peroxidase activity"/>
    <property type="evidence" value="ECO:0007669"/>
    <property type="project" value="UniProtKB-KW"/>
</dbReference>
<accession>D1W2U9</accession>
<name>D1W2U9_9BACT</name>
<dbReference type="AlphaFoldDB" id="D1W2U9"/>
<gene>
    <name evidence="4" type="ORF">HMPREF0650_2222</name>
</gene>
<keyword evidence="1" id="KW-0732">Signal</keyword>
<dbReference type="STRING" id="679190.HMPREF0650_2222"/>
<dbReference type="CDD" id="cd02966">
    <property type="entry name" value="TlpA_like_family"/>
    <property type="match status" value="1"/>
</dbReference>
<keyword evidence="5" id="KW-1185">Reference proteome</keyword>
<dbReference type="InterPro" id="IPR050553">
    <property type="entry name" value="Thioredoxin_ResA/DsbE_sf"/>
</dbReference>
<dbReference type="EMBL" id="ADEG01000012">
    <property type="protein sequence ID" value="EFA93088.1"/>
    <property type="molecule type" value="Genomic_DNA"/>
</dbReference>
<comment type="caution">
    <text evidence="4">The sequence shown here is derived from an EMBL/GenBank/DDBJ whole genome shotgun (WGS) entry which is preliminary data.</text>
</comment>
<dbReference type="SUPFAM" id="SSF52833">
    <property type="entry name" value="Thioredoxin-like"/>
    <property type="match status" value="1"/>
</dbReference>
<evidence type="ECO:0000313" key="5">
    <source>
        <dbReference type="Proteomes" id="UP000005283"/>
    </source>
</evidence>
<feature type="domain" description="Alkyl hydroperoxide reductase subunit C/ Thiol specific antioxidant" evidence="2">
    <location>
        <begin position="267"/>
        <end position="378"/>
    </location>
</feature>
<evidence type="ECO:0000259" key="3">
    <source>
        <dbReference type="Pfam" id="PF14289"/>
    </source>
</evidence>
<dbReference type="EC" id="1.11.1.15" evidence="4"/>
<dbReference type="InterPro" id="IPR036249">
    <property type="entry name" value="Thioredoxin-like_sf"/>
</dbReference>
<dbReference type="PANTHER" id="PTHR42852">
    <property type="entry name" value="THIOL:DISULFIDE INTERCHANGE PROTEIN DSBE"/>
    <property type="match status" value="1"/>
</dbReference>
<keyword evidence="4" id="KW-0560">Oxidoreductase</keyword>
<dbReference type="Pfam" id="PF00578">
    <property type="entry name" value="AhpC-TSA"/>
    <property type="match status" value="1"/>
</dbReference>
<sequence length="394" mass="44659">MKNMKKTFHHILFMTAITCGALCAVSCTQKKFNVNGTIANAKDSTLYFENMGLNGPEVLDSVRLGEDGSFAFSEKATDAPEFYRLRMAGQIINVSIDSTETVNVKAQYPNMASQYEVTGSENCSKIKELTLMQMALQQQIQDIAQNLNLNSQTINDSLQKVVEAYKDKVKMNYIYKEPMKASSYFALFQTINVGNGSLLIFNPRASAEDVKVYAAVATSWDTYYPKAERGANLHNIAIEGMKDVRIIQNNQRKMLAASEVATSGLIDIALTDHRGVLRKLTDLKGKVVMLDFHIFASKQSTERIMALRELYNKYHDRGFEIYQVSLDPDEHFWKTKTEALPWINVHANADEQNAILVNYNVQNIPTYFIIDKNNTLQKRDVQIKDLDAEIRSWL</sequence>
<dbReference type="Gene3D" id="3.40.30.10">
    <property type="entry name" value="Glutaredoxin"/>
    <property type="match status" value="1"/>
</dbReference>
<feature type="signal peptide" evidence="1">
    <location>
        <begin position="1"/>
        <end position="24"/>
    </location>
</feature>
<evidence type="ECO:0000256" key="1">
    <source>
        <dbReference type="SAM" id="SignalP"/>
    </source>
</evidence>
<dbReference type="Proteomes" id="UP000005283">
    <property type="component" value="Unassembled WGS sequence"/>
</dbReference>
<organism evidence="4 5">
    <name type="scientific">Hoylesella buccalis ATCC 35310</name>
    <dbReference type="NCBI Taxonomy" id="679190"/>
    <lineage>
        <taxon>Bacteria</taxon>
        <taxon>Pseudomonadati</taxon>
        <taxon>Bacteroidota</taxon>
        <taxon>Bacteroidia</taxon>
        <taxon>Bacteroidales</taxon>
        <taxon>Prevotellaceae</taxon>
        <taxon>Hoylesella</taxon>
    </lineage>
</organism>
<evidence type="ECO:0000259" key="2">
    <source>
        <dbReference type="Pfam" id="PF00578"/>
    </source>
</evidence>